<dbReference type="EMBL" id="AGZO01000031">
    <property type="protein sequence ID" value="EKN09451.1"/>
    <property type="molecule type" value="Genomic_DNA"/>
</dbReference>
<protein>
    <submittedName>
        <fullName evidence="1">Uncharacterized protein</fullName>
    </submittedName>
</protein>
<accession>K5ZDG6</accession>
<name>K5ZDG6_9BACT</name>
<dbReference type="HOGENOM" id="CLU_1561425_0_0_10"/>
<gene>
    <name evidence="1" type="ORF">HMPREF1076_04480</name>
</gene>
<organism evidence="1 2">
    <name type="scientific">Parabacteroides goldsteinii CL02T12C30</name>
    <dbReference type="NCBI Taxonomy" id="999418"/>
    <lineage>
        <taxon>Bacteria</taxon>
        <taxon>Pseudomonadati</taxon>
        <taxon>Bacteroidota</taxon>
        <taxon>Bacteroidia</taxon>
        <taxon>Bacteroidales</taxon>
        <taxon>Tannerellaceae</taxon>
        <taxon>Parabacteroides</taxon>
    </lineage>
</organism>
<evidence type="ECO:0000313" key="1">
    <source>
        <dbReference type="EMBL" id="EKN09451.1"/>
    </source>
</evidence>
<proteinExistence type="predicted"/>
<dbReference type="PROSITE" id="PS51257">
    <property type="entry name" value="PROKAR_LIPOPROTEIN"/>
    <property type="match status" value="1"/>
</dbReference>
<reference evidence="1 2" key="1">
    <citation type="submission" date="2012-02" db="EMBL/GenBank/DDBJ databases">
        <title>The Genome Sequence of Parabacteroides goldsteinii CL02T12C30.</title>
        <authorList>
            <consortium name="The Broad Institute Genome Sequencing Platform"/>
            <person name="Earl A."/>
            <person name="Ward D."/>
            <person name="Feldgarden M."/>
            <person name="Gevers D."/>
            <person name="Zitomersky N.L."/>
            <person name="Coyne M.J."/>
            <person name="Comstock L.E."/>
            <person name="Young S.K."/>
            <person name="Zeng Q."/>
            <person name="Gargeya S."/>
            <person name="Fitzgerald M."/>
            <person name="Haas B."/>
            <person name="Abouelleil A."/>
            <person name="Alvarado L."/>
            <person name="Arachchi H.M."/>
            <person name="Berlin A."/>
            <person name="Chapman S.B."/>
            <person name="Gearin G."/>
            <person name="Goldberg J."/>
            <person name="Griggs A."/>
            <person name="Gujja S."/>
            <person name="Hansen M."/>
            <person name="Heiman D."/>
            <person name="Howarth C."/>
            <person name="Larimer J."/>
            <person name="Lui A."/>
            <person name="MacDonald P.J.P."/>
            <person name="McCowen C."/>
            <person name="Montmayeur A."/>
            <person name="Murphy C."/>
            <person name="Neiman D."/>
            <person name="Pearson M."/>
            <person name="Priest M."/>
            <person name="Roberts A."/>
            <person name="Saif S."/>
            <person name="Shea T."/>
            <person name="Sisk P."/>
            <person name="Stolte C."/>
            <person name="Sykes S."/>
            <person name="Wortman J."/>
            <person name="Nusbaum C."/>
            <person name="Birren B."/>
        </authorList>
    </citation>
    <scope>NUCLEOTIDE SEQUENCE [LARGE SCALE GENOMIC DNA]</scope>
    <source>
        <strain evidence="1 2">CL02T12C30</strain>
    </source>
</reference>
<evidence type="ECO:0000313" key="2">
    <source>
        <dbReference type="Proteomes" id="UP000006330"/>
    </source>
</evidence>
<dbReference type="Proteomes" id="UP000006330">
    <property type="component" value="Unassembled WGS sequence"/>
</dbReference>
<comment type="caution">
    <text evidence="1">The sequence shown here is derived from an EMBL/GenBank/DDBJ whole genome shotgun (WGS) entry which is preliminary data.</text>
</comment>
<dbReference type="AlphaFoldDB" id="K5ZDG6"/>
<dbReference type="RefSeq" id="WP_007658019.1">
    <property type="nucleotide sequence ID" value="NZ_JH976475.1"/>
</dbReference>
<dbReference type="OrthoDB" id="1100876at2"/>
<sequence>MKRLIYILSVVIILCSCQKSNEDKAKEIVKQHLKENLNDWNSYEPISFSPLDSVFSVMEIDPDIIAAESKLKLFDRPFSLSTSMLETWKEDTVKYAKAYKEELSNWKMLNDSVFYYKSIVDSLKSNYQPRFEGFIIRHKYRANNENGVKLLYDVNFYLDILLSSVVDSDEK</sequence>